<comment type="pathway">
    <text evidence="7">Lipid metabolism; fatty acid biosynthesis.</text>
</comment>
<comment type="PTM">
    <text evidence="7">4'-phosphopantetheine is transferred from CoA to a specific serine of apo-ACP by AcpS. This modification is essential for activity because fatty acids are bound in thioester linkage to the sulfhydryl of the prosthetic group.</text>
</comment>
<dbReference type="RefSeq" id="WP_184671877.1">
    <property type="nucleotide sequence ID" value="NZ_BAABAI010000009.1"/>
</dbReference>
<organism evidence="9 10">
    <name type="scientific">Saccharothrix violaceirubra</name>
    <dbReference type="NCBI Taxonomy" id="413306"/>
    <lineage>
        <taxon>Bacteria</taxon>
        <taxon>Bacillati</taxon>
        <taxon>Actinomycetota</taxon>
        <taxon>Actinomycetes</taxon>
        <taxon>Pseudonocardiales</taxon>
        <taxon>Pseudonocardiaceae</taxon>
        <taxon>Saccharothrix</taxon>
    </lineage>
</organism>
<keyword evidence="10" id="KW-1185">Reference proteome</keyword>
<dbReference type="InterPro" id="IPR009081">
    <property type="entry name" value="PP-bd_ACP"/>
</dbReference>
<evidence type="ECO:0000313" key="10">
    <source>
        <dbReference type="Proteomes" id="UP000542674"/>
    </source>
</evidence>
<evidence type="ECO:0000313" key="9">
    <source>
        <dbReference type="EMBL" id="MBB4967288.1"/>
    </source>
</evidence>
<evidence type="ECO:0000256" key="4">
    <source>
        <dbReference type="ARBA" id="ARBA00022832"/>
    </source>
</evidence>
<sequence>MSVEIVNAISTVIRELIPEYEGDIDLSSNFEEMGVDSLSRVDLVVALEREFSVTIPDSVLAELTTVGDLVAFVESAETAGSVAR</sequence>
<dbReference type="GO" id="GO:0000036">
    <property type="term" value="F:acyl carrier activity"/>
    <property type="evidence" value="ECO:0007669"/>
    <property type="project" value="UniProtKB-UniRule"/>
</dbReference>
<evidence type="ECO:0000256" key="7">
    <source>
        <dbReference type="HAMAP-Rule" id="MF_01217"/>
    </source>
</evidence>
<name>A0A7W7T652_9PSEU</name>
<keyword evidence="2 7" id="KW-0444">Lipid biosynthesis</keyword>
<dbReference type="Pfam" id="PF00550">
    <property type="entry name" value="PP-binding"/>
    <property type="match status" value="1"/>
</dbReference>
<keyword evidence="7" id="KW-0963">Cytoplasm</keyword>
<dbReference type="GO" id="GO:0016020">
    <property type="term" value="C:membrane"/>
    <property type="evidence" value="ECO:0007669"/>
    <property type="project" value="GOC"/>
</dbReference>
<dbReference type="UniPathway" id="UPA00094"/>
<dbReference type="Gene3D" id="1.10.1200.10">
    <property type="entry name" value="ACP-like"/>
    <property type="match status" value="1"/>
</dbReference>
<evidence type="ECO:0000259" key="8">
    <source>
        <dbReference type="PROSITE" id="PS50075"/>
    </source>
</evidence>
<accession>A0A7W7T652</accession>
<evidence type="ECO:0000256" key="1">
    <source>
        <dbReference type="ARBA" id="ARBA00022450"/>
    </source>
</evidence>
<keyword evidence="5 7" id="KW-0443">Lipid metabolism</keyword>
<dbReference type="Proteomes" id="UP000542674">
    <property type="component" value="Unassembled WGS sequence"/>
</dbReference>
<dbReference type="GO" id="GO:0000035">
    <property type="term" value="F:acyl binding"/>
    <property type="evidence" value="ECO:0007669"/>
    <property type="project" value="TreeGrafter"/>
</dbReference>
<keyword evidence="4 7" id="KW-0276">Fatty acid metabolism</keyword>
<comment type="similarity">
    <text evidence="7">Belongs to the acyl carrier protein (ACP) family.</text>
</comment>
<comment type="function">
    <text evidence="7">Carrier of the growing fatty acid chain in fatty acid biosynthesis.</text>
</comment>
<dbReference type="InterPro" id="IPR036736">
    <property type="entry name" value="ACP-like_sf"/>
</dbReference>
<keyword evidence="6 7" id="KW-0275">Fatty acid biosynthesis</keyword>
<comment type="subcellular location">
    <subcellularLocation>
        <location evidence="7">Cytoplasm</location>
    </subcellularLocation>
</comment>
<protein>
    <recommendedName>
        <fullName evidence="7">Acyl carrier protein</fullName>
        <shortName evidence="7">ACP</shortName>
    </recommendedName>
</protein>
<gene>
    <name evidence="7" type="primary">acpP</name>
    <name evidence="9" type="ORF">F4559_004647</name>
</gene>
<dbReference type="InterPro" id="IPR020806">
    <property type="entry name" value="PKS_PP-bd"/>
</dbReference>
<dbReference type="GO" id="GO:0009245">
    <property type="term" value="P:lipid A biosynthetic process"/>
    <property type="evidence" value="ECO:0007669"/>
    <property type="project" value="TreeGrafter"/>
</dbReference>
<evidence type="ECO:0000256" key="3">
    <source>
        <dbReference type="ARBA" id="ARBA00022553"/>
    </source>
</evidence>
<dbReference type="SMART" id="SM00823">
    <property type="entry name" value="PKS_PP"/>
    <property type="match status" value="1"/>
</dbReference>
<dbReference type="PROSITE" id="PS50075">
    <property type="entry name" value="CARRIER"/>
    <property type="match status" value="1"/>
</dbReference>
<evidence type="ECO:0000256" key="6">
    <source>
        <dbReference type="ARBA" id="ARBA00023160"/>
    </source>
</evidence>
<feature type="domain" description="Carrier" evidence="8">
    <location>
        <begin position="1"/>
        <end position="77"/>
    </location>
</feature>
<comment type="caution">
    <text evidence="9">The sequence shown here is derived from an EMBL/GenBank/DDBJ whole genome shotgun (WGS) entry which is preliminary data.</text>
</comment>
<dbReference type="InterPro" id="IPR003231">
    <property type="entry name" value="ACP"/>
</dbReference>
<feature type="modified residue" description="O-(pantetheine 4'-phosphoryl)serine" evidence="7">
    <location>
        <position position="37"/>
    </location>
</feature>
<proteinExistence type="inferred from homology"/>
<keyword evidence="1 7" id="KW-0596">Phosphopantetheine</keyword>
<dbReference type="HAMAP" id="MF_01217">
    <property type="entry name" value="Acyl_carrier"/>
    <property type="match status" value="1"/>
</dbReference>
<dbReference type="AlphaFoldDB" id="A0A7W7T652"/>
<dbReference type="GO" id="GO:0031177">
    <property type="term" value="F:phosphopantetheine binding"/>
    <property type="evidence" value="ECO:0007669"/>
    <property type="project" value="InterPro"/>
</dbReference>
<dbReference type="GO" id="GO:0005829">
    <property type="term" value="C:cytosol"/>
    <property type="evidence" value="ECO:0007669"/>
    <property type="project" value="TreeGrafter"/>
</dbReference>
<dbReference type="PANTHER" id="PTHR20863">
    <property type="entry name" value="ACYL CARRIER PROTEIN"/>
    <property type="match status" value="1"/>
</dbReference>
<evidence type="ECO:0000256" key="2">
    <source>
        <dbReference type="ARBA" id="ARBA00022516"/>
    </source>
</evidence>
<keyword evidence="3 7" id="KW-0597">Phosphoprotein</keyword>
<dbReference type="SUPFAM" id="SSF47336">
    <property type="entry name" value="ACP-like"/>
    <property type="match status" value="1"/>
</dbReference>
<evidence type="ECO:0000256" key="5">
    <source>
        <dbReference type="ARBA" id="ARBA00023098"/>
    </source>
</evidence>
<dbReference type="PANTHER" id="PTHR20863:SF76">
    <property type="entry name" value="CARRIER DOMAIN-CONTAINING PROTEIN"/>
    <property type="match status" value="1"/>
</dbReference>
<dbReference type="EMBL" id="JACHJS010000001">
    <property type="protein sequence ID" value="MBB4967288.1"/>
    <property type="molecule type" value="Genomic_DNA"/>
</dbReference>
<reference evidence="9 10" key="1">
    <citation type="submission" date="2020-08" db="EMBL/GenBank/DDBJ databases">
        <title>Sequencing the genomes of 1000 actinobacteria strains.</title>
        <authorList>
            <person name="Klenk H.-P."/>
        </authorList>
    </citation>
    <scope>NUCLEOTIDE SEQUENCE [LARGE SCALE GENOMIC DNA]</scope>
    <source>
        <strain evidence="9 10">DSM 45084</strain>
    </source>
</reference>